<dbReference type="RefSeq" id="WP_048090271.1">
    <property type="nucleotide sequence ID" value="NZ_JMIY01000003.1"/>
</dbReference>
<dbReference type="Pfam" id="PF10049">
    <property type="entry name" value="DUF2283"/>
    <property type="match status" value="1"/>
</dbReference>
<name>A0A062VA40_9EURY</name>
<dbReference type="AlphaFoldDB" id="A0A062VA40"/>
<dbReference type="OrthoDB" id="371681at2157"/>
<protein>
    <submittedName>
        <fullName evidence="1">Uncharacterized conserved small protein</fullName>
    </submittedName>
</protein>
<dbReference type="PANTHER" id="PTHR37029">
    <property type="entry name" value="SSR1768 PROTEIN"/>
    <property type="match status" value="1"/>
</dbReference>
<comment type="caution">
    <text evidence="1">The sequence shown here is derived from an EMBL/GenBank/DDBJ whole genome shotgun (WGS) entry which is preliminary data.</text>
</comment>
<evidence type="ECO:0000313" key="2">
    <source>
        <dbReference type="Proteomes" id="UP000027153"/>
    </source>
</evidence>
<dbReference type="Proteomes" id="UP000027153">
    <property type="component" value="Unassembled WGS sequence"/>
</dbReference>
<dbReference type="InterPro" id="IPR019270">
    <property type="entry name" value="DUF2283"/>
</dbReference>
<evidence type="ECO:0000313" key="1">
    <source>
        <dbReference type="EMBL" id="KCZ72210.1"/>
    </source>
</evidence>
<dbReference type="EMBL" id="JMIY01000003">
    <property type="protein sequence ID" value="KCZ72210.1"/>
    <property type="molecule type" value="Genomic_DNA"/>
</dbReference>
<keyword evidence="2" id="KW-1185">Reference proteome</keyword>
<organism evidence="1 2">
    <name type="scientific">Candidatus Methanoperedens nitratireducens</name>
    <dbReference type="NCBI Taxonomy" id="1392998"/>
    <lineage>
        <taxon>Archaea</taxon>
        <taxon>Methanobacteriati</taxon>
        <taxon>Methanobacteriota</taxon>
        <taxon>Stenosarchaea group</taxon>
        <taxon>Methanomicrobia</taxon>
        <taxon>Methanosarcinales</taxon>
        <taxon>ANME-2 cluster</taxon>
        <taxon>Candidatus Methanoperedentaceae</taxon>
        <taxon>Candidatus Methanoperedens</taxon>
    </lineage>
</organism>
<accession>A0A062VA40</accession>
<gene>
    <name evidence="1" type="ORF">ANME2D_01614</name>
</gene>
<reference evidence="1 2" key="1">
    <citation type="journal article" date="2013" name="Nature">
        <title>Anaerobic oxidation of methane coupled to nitrate reduction in a novel archaeal lineage.</title>
        <authorList>
            <person name="Haroon M.F."/>
            <person name="Hu S."/>
            <person name="Shi Y."/>
            <person name="Imelfort M."/>
            <person name="Keller J."/>
            <person name="Hugenholtz P."/>
            <person name="Yuan Z."/>
            <person name="Tyson G.W."/>
        </authorList>
    </citation>
    <scope>NUCLEOTIDE SEQUENCE [LARGE SCALE GENOMIC DNA]</scope>
    <source>
        <strain evidence="1 2">ANME-2d</strain>
    </source>
</reference>
<proteinExistence type="predicted"/>
<sequence>MITRYDADSDILYLLIREGEIKDTVEVSEDLFIEYGENDEPVGIELWRARKNVFSELLKYLNKITEVNTGENIPYRKRLQKVMRQ</sequence>
<dbReference type="PANTHER" id="PTHR37029:SF1">
    <property type="entry name" value="SSR1768 PROTEIN"/>
    <property type="match status" value="1"/>
</dbReference>